<reference evidence="5 6" key="1">
    <citation type="journal article" date="2010" name="Nature">
        <title>Perigord black truffle genome uncovers evolutionary origins and mechanisms of symbiosis.</title>
        <authorList>
            <person name="Martin F."/>
            <person name="Kohler A."/>
            <person name="Murat C."/>
            <person name="Balestrini R."/>
            <person name="Coutinho P.M."/>
            <person name="Jaillon O."/>
            <person name="Montanini B."/>
            <person name="Morin E."/>
            <person name="Noel B."/>
            <person name="Percudani R."/>
            <person name="Porcel B."/>
            <person name="Rubini A."/>
            <person name="Amicucci A."/>
            <person name="Amselem J."/>
            <person name="Anthouard V."/>
            <person name="Arcioni S."/>
            <person name="Artiguenave F."/>
            <person name="Aury J.M."/>
            <person name="Ballario P."/>
            <person name="Bolchi A."/>
            <person name="Brenna A."/>
            <person name="Brun A."/>
            <person name="Buee M."/>
            <person name="Cantarel B."/>
            <person name="Chevalier G."/>
            <person name="Couloux A."/>
            <person name="Da Silva C."/>
            <person name="Denoeud F."/>
            <person name="Duplessis S."/>
            <person name="Ghignone S."/>
            <person name="Hilselberger B."/>
            <person name="Iotti M."/>
            <person name="Marcais B."/>
            <person name="Mello A."/>
            <person name="Miranda M."/>
            <person name="Pacioni G."/>
            <person name="Quesneville H."/>
            <person name="Riccioni C."/>
            <person name="Ruotolo R."/>
            <person name="Splivallo R."/>
            <person name="Stocchi V."/>
            <person name="Tisserant E."/>
            <person name="Viscomi A.R."/>
            <person name="Zambonelli A."/>
            <person name="Zampieri E."/>
            <person name="Henrissat B."/>
            <person name="Lebrun M.H."/>
            <person name="Paolocci F."/>
            <person name="Bonfante P."/>
            <person name="Ottonello S."/>
            <person name="Wincker P."/>
        </authorList>
    </citation>
    <scope>NUCLEOTIDE SEQUENCE [LARGE SCALE GENOMIC DNA]</scope>
    <source>
        <strain evidence="5 6">Mel28</strain>
    </source>
</reference>
<organism evidence="5 6">
    <name type="scientific">Tuber melanosporum (strain Mel28)</name>
    <name type="common">Perigord black truffle</name>
    <dbReference type="NCBI Taxonomy" id="656061"/>
    <lineage>
        <taxon>Eukaryota</taxon>
        <taxon>Fungi</taxon>
        <taxon>Dikarya</taxon>
        <taxon>Ascomycota</taxon>
        <taxon>Pezizomycotina</taxon>
        <taxon>Pezizomycetes</taxon>
        <taxon>Pezizales</taxon>
        <taxon>Tuberaceae</taxon>
        <taxon>Tuber</taxon>
    </lineage>
</organism>
<sequence>MTTTATMFTKPKPPNLEYPELYEFPAFFTRYHSSSSPQNTQPNDTTWAHQRSIWAAWVLSYCRAHKIWKLQLSDALETELFYNRNLNRRFKQRDAAELLEYMVTEGDVEWEGVGKATAIVYWRKPEEWANVIYEWIDSTGQKGSVLTLYEISEGDLTRNQEFHTIDPYVLRKALDFLVKRSLAQVFGANEEMGVKFF</sequence>
<dbReference type="OMA" id="TRCLIMW"/>
<dbReference type="Gene3D" id="1.10.10.10">
    <property type="entry name" value="Winged helix-like DNA-binding domain superfamily/Winged helix DNA-binding domain"/>
    <property type="match status" value="1"/>
</dbReference>
<dbReference type="PANTHER" id="PTHR13149:SF0">
    <property type="entry name" value="VACUOLAR PROTEIN-SORTING-ASSOCIATED PROTEIN 25"/>
    <property type="match status" value="1"/>
</dbReference>
<dbReference type="KEGG" id="tml:GSTUM_00009429001"/>
<keyword evidence="2" id="KW-0813">Transport</keyword>
<dbReference type="FunCoup" id="D5GK91">
    <property type="interactions" value="792"/>
</dbReference>
<dbReference type="InterPro" id="IPR036388">
    <property type="entry name" value="WH-like_DNA-bd_sf"/>
</dbReference>
<evidence type="ECO:0000256" key="4">
    <source>
        <dbReference type="ARBA" id="ARBA00030094"/>
    </source>
</evidence>
<dbReference type="InParanoid" id="D5GK91"/>
<keyword evidence="3" id="KW-0653">Protein transport</keyword>
<dbReference type="GeneID" id="9184863"/>
<dbReference type="eggNOG" id="KOG4068">
    <property type="taxonomic scope" value="Eukaryota"/>
</dbReference>
<gene>
    <name evidence="5" type="ORF">GSTUM_00009429001</name>
</gene>
<dbReference type="FunFam" id="1.10.10.10:FF:000141">
    <property type="entry name" value="vacuolar protein-sorting-associated protein 25"/>
    <property type="match status" value="1"/>
</dbReference>
<dbReference type="GO" id="GO:0016236">
    <property type="term" value="P:macroautophagy"/>
    <property type="evidence" value="ECO:0007669"/>
    <property type="project" value="UniProtKB-ARBA"/>
</dbReference>
<evidence type="ECO:0000313" key="5">
    <source>
        <dbReference type="EMBL" id="CAZ84934.1"/>
    </source>
</evidence>
<dbReference type="Gene3D" id="1.10.10.570">
    <property type="entry name" value="Winged helix' DNA-binding domain. Chain C. Domain 1"/>
    <property type="match status" value="1"/>
</dbReference>
<proteinExistence type="inferred from homology"/>
<dbReference type="GO" id="GO:0043328">
    <property type="term" value="P:protein transport to vacuole involved in ubiquitin-dependent protein catabolic process via the multivesicular body sorting pathway"/>
    <property type="evidence" value="ECO:0007669"/>
    <property type="project" value="TreeGrafter"/>
</dbReference>
<dbReference type="HOGENOM" id="CLU_087657_0_1_1"/>
<evidence type="ECO:0000256" key="1">
    <source>
        <dbReference type="ARBA" id="ARBA00009674"/>
    </source>
</evidence>
<dbReference type="InterPro" id="IPR014041">
    <property type="entry name" value="ESCRT-II_cplx_Vps25-sub_N"/>
</dbReference>
<dbReference type="RefSeq" id="XP_002840743.1">
    <property type="nucleotide sequence ID" value="XM_002840697.1"/>
</dbReference>
<keyword evidence="6" id="KW-1185">Reference proteome</keyword>
<dbReference type="STRING" id="656061.D5GK91"/>
<dbReference type="Pfam" id="PF05871">
    <property type="entry name" value="ESCRT-II"/>
    <property type="match status" value="1"/>
</dbReference>
<dbReference type="InterPro" id="IPR036390">
    <property type="entry name" value="WH_DNA-bd_sf"/>
</dbReference>
<comment type="similarity">
    <text evidence="1">Belongs to the VPS25 family.</text>
</comment>
<dbReference type="Proteomes" id="UP000006911">
    <property type="component" value="Unassembled WGS sequence"/>
</dbReference>
<dbReference type="GO" id="GO:0005198">
    <property type="term" value="F:structural molecule activity"/>
    <property type="evidence" value="ECO:0007669"/>
    <property type="project" value="TreeGrafter"/>
</dbReference>
<evidence type="ECO:0000256" key="3">
    <source>
        <dbReference type="ARBA" id="ARBA00022927"/>
    </source>
</evidence>
<protein>
    <recommendedName>
        <fullName evidence="4">ESCRT-II complex subunit VPS25</fullName>
    </recommendedName>
</protein>
<dbReference type="InterPro" id="IPR008570">
    <property type="entry name" value="ESCRT-II_cplx_Vps25-sub"/>
</dbReference>
<name>D5GK91_TUBMM</name>
<dbReference type="SUPFAM" id="SSF46785">
    <property type="entry name" value="Winged helix' DNA-binding domain"/>
    <property type="match status" value="2"/>
</dbReference>
<dbReference type="PANTHER" id="PTHR13149">
    <property type="entry name" value="VACUOLAR PROTEIN SORTING-ASSOCIATED PROTEIN VPS25"/>
    <property type="match status" value="1"/>
</dbReference>
<dbReference type="EMBL" id="FN430337">
    <property type="protein sequence ID" value="CAZ84934.1"/>
    <property type="molecule type" value="Genomic_DNA"/>
</dbReference>
<evidence type="ECO:0000256" key="2">
    <source>
        <dbReference type="ARBA" id="ARBA00022448"/>
    </source>
</evidence>
<dbReference type="GO" id="GO:0000814">
    <property type="term" value="C:ESCRT II complex"/>
    <property type="evidence" value="ECO:0007669"/>
    <property type="project" value="InterPro"/>
</dbReference>
<evidence type="ECO:0000313" key="6">
    <source>
        <dbReference type="Proteomes" id="UP000006911"/>
    </source>
</evidence>
<accession>D5GK91</accession>
<dbReference type="GO" id="GO:0042803">
    <property type="term" value="F:protein homodimerization activity"/>
    <property type="evidence" value="ECO:0007669"/>
    <property type="project" value="TreeGrafter"/>
</dbReference>
<dbReference type="AlphaFoldDB" id="D5GK91"/>